<name>A0A0L9UCU0_PHAAN</name>
<evidence type="ECO:0000313" key="2">
    <source>
        <dbReference type="EMBL" id="KOM40573.1"/>
    </source>
</evidence>
<evidence type="ECO:0000256" key="1">
    <source>
        <dbReference type="SAM" id="MobiDB-lite"/>
    </source>
</evidence>
<proteinExistence type="predicted"/>
<evidence type="ECO:0000313" key="3">
    <source>
        <dbReference type="Proteomes" id="UP000053144"/>
    </source>
</evidence>
<dbReference type="Proteomes" id="UP000053144">
    <property type="component" value="Chromosome 4"/>
</dbReference>
<protein>
    <submittedName>
        <fullName evidence="2">Uncharacterized protein</fullName>
    </submittedName>
</protein>
<dbReference type="EMBL" id="CM003374">
    <property type="protein sequence ID" value="KOM40573.1"/>
    <property type="molecule type" value="Genomic_DNA"/>
</dbReference>
<dbReference type="Gramene" id="KOM40573">
    <property type="protein sequence ID" value="KOM40573"/>
    <property type="gene ID" value="LR48_Vigan04g077100"/>
</dbReference>
<sequence>MKKTTDGWVFSDVQNQSGNVEELFDFDDNSISLSPKSEFESFVVNKFKKVSERTGKMRKSLFRMEMKLEELIKNYVGSSSTIEESSEDDESREEITIEESESE</sequence>
<gene>
    <name evidence="2" type="ORF">LR48_Vigan04g077100</name>
</gene>
<accession>A0A0L9UCU0</accession>
<feature type="region of interest" description="Disordered" evidence="1">
    <location>
        <begin position="78"/>
        <end position="103"/>
    </location>
</feature>
<reference evidence="3" key="1">
    <citation type="journal article" date="2015" name="Proc. Natl. Acad. Sci. U.S.A.">
        <title>Genome sequencing of adzuki bean (Vigna angularis) provides insight into high starch and low fat accumulation and domestication.</title>
        <authorList>
            <person name="Yang K."/>
            <person name="Tian Z."/>
            <person name="Chen C."/>
            <person name="Luo L."/>
            <person name="Zhao B."/>
            <person name="Wang Z."/>
            <person name="Yu L."/>
            <person name="Li Y."/>
            <person name="Sun Y."/>
            <person name="Li W."/>
            <person name="Chen Y."/>
            <person name="Li Y."/>
            <person name="Zhang Y."/>
            <person name="Ai D."/>
            <person name="Zhao J."/>
            <person name="Shang C."/>
            <person name="Ma Y."/>
            <person name="Wu B."/>
            <person name="Wang M."/>
            <person name="Gao L."/>
            <person name="Sun D."/>
            <person name="Zhang P."/>
            <person name="Guo F."/>
            <person name="Wang W."/>
            <person name="Li Y."/>
            <person name="Wang J."/>
            <person name="Varshney R.K."/>
            <person name="Wang J."/>
            <person name="Ling H.Q."/>
            <person name="Wan P."/>
        </authorList>
    </citation>
    <scope>NUCLEOTIDE SEQUENCE</scope>
    <source>
        <strain evidence="3">cv. Jingnong 6</strain>
    </source>
</reference>
<feature type="compositionally biased region" description="Acidic residues" evidence="1">
    <location>
        <begin position="84"/>
        <end position="103"/>
    </location>
</feature>
<dbReference type="AlphaFoldDB" id="A0A0L9UCU0"/>
<organism evidence="2 3">
    <name type="scientific">Phaseolus angularis</name>
    <name type="common">Azuki bean</name>
    <name type="synonym">Vigna angularis</name>
    <dbReference type="NCBI Taxonomy" id="3914"/>
    <lineage>
        <taxon>Eukaryota</taxon>
        <taxon>Viridiplantae</taxon>
        <taxon>Streptophyta</taxon>
        <taxon>Embryophyta</taxon>
        <taxon>Tracheophyta</taxon>
        <taxon>Spermatophyta</taxon>
        <taxon>Magnoliopsida</taxon>
        <taxon>eudicotyledons</taxon>
        <taxon>Gunneridae</taxon>
        <taxon>Pentapetalae</taxon>
        <taxon>rosids</taxon>
        <taxon>fabids</taxon>
        <taxon>Fabales</taxon>
        <taxon>Fabaceae</taxon>
        <taxon>Papilionoideae</taxon>
        <taxon>50 kb inversion clade</taxon>
        <taxon>NPAAA clade</taxon>
        <taxon>indigoferoid/millettioid clade</taxon>
        <taxon>Phaseoleae</taxon>
        <taxon>Vigna</taxon>
    </lineage>
</organism>